<keyword evidence="1" id="KW-0436">Ligase</keyword>
<dbReference type="Pfam" id="PF02686">
    <property type="entry name" value="GatC"/>
    <property type="match status" value="1"/>
</dbReference>
<comment type="catalytic activity">
    <reaction evidence="1">
        <text>L-aspartyl-tRNA(Asn) + L-glutamine + ATP + H2O = L-asparaginyl-tRNA(Asn) + L-glutamate + ADP + phosphate + 2 H(+)</text>
        <dbReference type="Rhea" id="RHEA:14513"/>
        <dbReference type="Rhea" id="RHEA-COMP:9674"/>
        <dbReference type="Rhea" id="RHEA-COMP:9677"/>
        <dbReference type="ChEBI" id="CHEBI:15377"/>
        <dbReference type="ChEBI" id="CHEBI:15378"/>
        <dbReference type="ChEBI" id="CHEBI:29985"/>
        <dbReference type="ChEBI" id="CHEBI:30616"/>
        <dbReference type="ChEBI" id="CHEBI:43474"/>
        <dbReference type="ChEBI" id="CHEBI:58359"/>
        <dbReference type="ChEBI" id="CHEBI:78515"/>
        <dbReference type="ChEBI" id="CHEBI:78516"/>
        <dbReference type="ChEBI" id="CHEBI:456216"/>
    </reaction>
</comment>
<keyword evidence="3" id="KW-1185">Reference proteome</keyword>
<reference evidence="3" key="1">
    <citation type="journal article" date="2017" name="Genome Announc.">
        <title>Draft Genome Sequence of Terrimicrobium sacchariphilum NM-5T, a Facultative Anaerobic Soil Bacterium of the Class Spartobacteria.</title>
        <authorList>
            <person name="Qiu Y.L."/>
            <person name="Tourlousse D.M."/>
            <person name="Matsuura N."/>
            <person name="Ohashi A."/>
            <person name="Sekiguchi Y."/>
        </authorList>
    </citation>
    <scope>NUCLEOTIDE SEQUENCE [LARGE SCALE GENOMIC DNA]</scope>
    <source>
        <strain evidence="3">NM-5</strain>
    </source>
</reference>
<dbReference type="InterPro" id="IPR036113">
    <property type="entry name" value="Asp/Glu-ADT_sf_sub_c"/>
</dbReference>
<protein>
    <recommendedName>
        <fullName evidence="1">Aspartyl/glutamyl-tRNA(Asn/Gln) amidotransferase subunit C</fullName>
        <shortName evidence="1">Asp/Glu-ADT subunit C</shortName>
        <ecNumber evidence="1">6.3.5.-</ecNumber>
    </recommendedName>
</protein>
<dbReference type="GO" id="GO:0006412">
    <property type="term" value="P:translation"/>
    <property type="evidence" value="ECO:0007669"/>
    <property type="project" value="UniProtKB-UniRule"/>
</dbReference>
<dbReference type="EMBL" id="BDCO01000002">
    <property type="protein sequence ID" value="GAT33641.1"/>
    <property type="molecule type" value="Genomic_DNA"/>
</dbReference>
<dbReference type="GO" id="GO:0050566">
    <property type="term" value="F:asparaginyl-tRNA synthase (glutamine-hydrolyzing) activity"/>
    <property type="evidence" value="ECO:0007669"/>
    <property type="project" value="RHEA"/>
</dbReference>
<sequence>MSSPDLNVRKVATLARLALSDEEVATFQDQLGRILEHIEHLKKLDVSDVEPTAHTYPVFNVTRDDVPGESLPREAFLGIAPRSANNLLIVPKVLE</sequence>
<gene>
    <name evidence="1" type="primary">gatC</name>
    <name evidence="2" type="ORF">TSACC_22058</name>
</gene>
<dbReference type="PANTHER" id="PTHR15004">
    <property type="entry name" value="GLUTAMYL-TRNA(GLN) AMIDOTRANSFERASE SUBUNIT C, MITOCHONDRIAL"/>
    <property type="match status" value="1"/>
</dbReference>
<accession>A0A146G835</accession>
<dbReference type="GO" id="GO:0016740">
    <property type="term" value="F:transferase activity"/>
    <property type="evidence" value="ECO:0007669"/>
    <property type="project" value="UniProtKB-KW"/>
</dbReference>
<comment type="caution">
    <text evidence="2">The sequence shown here is derived from an EMBL/GenBank/DDBJ whole genome shotgun (WGS) entry which is preliminary data.</text>
</comment>
<comment type="subunit">
    <text evidence="1">Heterotrimer of A, B and C subunits.</text>
</comment>
<dbReference type="AlphaFoldDB" id="A0A146G835"/>
<dbReference type="Gene3D" id="1.10.20.60">
    <property type="entry name" value="Glu-tRNAGln amidotransferase C subunit, N-terminal domain"/>
    <property type="match status" value="1"/>
</dbReference>
<evidence type="ECO:0000313" key="3">
    <source>
        <dbReference type="Proteomes" id="UP000076023"/>
    </source>
</evidence>
<proteinExistence type="inferred from homology"/>
<evidence type="ECO:0000313" key="2">
    <source>
        <dbReference type="EMBL" id="GAT33641.1"/>
    </source>
</evidence>
<dbReference type="GO" id="GO:0050567">
    <property type="term" value="F:glutaminyl-tRNA synthase (glutamine-hydrolyzing) activity"/>
    <property type="evidence" value="ECO:0007669"/>
    <property type="project" value="UniProtKB-UniRule"/>
</dbReference>
<dbReference type="RefSeq" id="WP_075079353.1">
    <property type="nucleotide sequence ID" value="NZ_BDCO01000002.1"/>
</dbReference>
<dbReference type="InterPro" id="IPR003837">
    <property type="entry name" value="GatC"/>
</dbReference>
<organism evidence="2 3">
    <name type="scientific">Terrimicrobium sacchariphilum</name>
    <dbReference type="NCBI Taxonomy" id="690879"/>
    <lineage>
        <taxon>Bacteria</taxon>
        <taxon>Pseudomonadati</taxon>
        <taxon>Verrucomicrobiota</taxon>
        <taxon>Terrimicrobiia</taxon>
        <taxon>Terrimicrobiales</taxon>
        <taxon>Terrimicrobiaceae</taxon>
        <taxon>Terrimicrobium</taxon>
    </lineage>
</organism>
<comment type="function">
    <text evidence="1">Allows the formation of correctly charged Asn-tRNA(Asn) or Gln-tRNA(Gln) through the transamidation of misacylated Asp-tRNA(Asn) or Glu-tRNA(Gln) in organisms which lack either or both of asparaginyl-tRNA or glutaminyl-tRNA synthetases. The reaction takes place in the presence of glutamine and ATP through an activated phospho-Asp-tRNA(Asn) or phospho-Glu-tRNA(Gln).</text>
</comment>
<dbReference type="HAMAP" id="MF_00122">
    <property type="entry name" value="GatC"/>
    <property type="match status" value="1"/>
</dbReference>
<comment type="similarity">
    <text evidence="1">Belongs to the GatC family.</text>
</comment>
<dbReference type="Proteomes" id="UP000076023">
    <property type="component" value="Unassembled WGS sequence"/>
</dbReference>
<dbReference type="SUPFAM" id="SSF141000">
    <property type="entry name" value="Glu-tRNAGln amidotransferase C subunit"/>
    <property type="match status" value="1"/>
</dbReference>
<dbReference type="GO" id="GO:0005524">
    <property type="term" value="F:ATP binding"/>
    <property type="evidence" value="ECO:0007669"/>
    <property type="project" value="UniProtKB-KW"/>
</dbReference>
<comment type="catalytic activity">
    <reaction evidence="1">
        <text>L-glutamyl-tRNA(Gln) + L-glutamine + ATP + H2O = L-glutaminyl-tRNA(Gln) + L-glutamate + ADP + phosphate + H(+)</text>
        <dbReference type="Rhea" id="RHEA:17521"/>
        <dbReference type="Rhea" id="RHEA-COMP:9681"/>
        <dbReference type="Rhea" id="RHEA-COMP:9684"/>
        <dbReference type="ChEBI" id="CHEBI:15377"/>
        <dbReference type="ChEBI" id="CHEBI:15378"/>
        <dbReference type="ChEBI" id="CHEBI:29985"/>
        <dbReference type="ChEBI" id="CHEBI:30616"/>
        <dbReference type="ChEBI" id="CHEBI:43474"/>
        <dbReference type="ChEBI" id="CHEBI:58359"/>
        <dbReference type="ChEBI" id="CHEBI:78520"/>
        <dbReference type="ChEBI" id="CHEBI:78521"/>
        <dbReference type="ChEBI" id="CHEBI:456216"/>
    </reaction>
</comment>
<dbReference type="OrthoDB" id="9813938at2"/>
<keyword evidence="1" id="KW-0547">Nucleotide-binding</keyword>
<dbReference type="InParanoid" id="A0A146G835"/>
<keyword evidence="1" id="KW-0648">Protein biosynthesis</keyword>
<name>A0A146G835_TERSA</name>
<dbReference type="STRING" id="690879.TSACC_22058"/>
<dbReference type="GO" id="GO:0070681">
    <property type="term" value="P:glutaminyl-tRNAGln biosynthesis via transamidation"/>
    <property type="evidence" value="ECO:0007669"/>
    <property type="project" value="TreeGrafter"/>
</dbReference>
<dbReference type="NCBIfam" id="TIGR00135">
    <property type="entry name" value="gatC"/>
    <property type="match status" value="1"/>
</dbReference>
<keyword evidence="1" id="KW-0067">ATP-binding</keyword>
<dbReference type="EC" id="6.3.5.-" evidence="1"/>
<dbReference type="GO" id="GO:0006450">
    <property type="term" value="P:regulation of translational fidelity"/>
    <property type="evidence" value="ECO:0007669"/>
    <property type="project" value="InterPro"/>
</dbReference>
<dbReference type="PANTHER" id="PTHR15004:SF0">
    <property type="entry name" value="GLUTAMYL-TRNA(GLN) AMIDOTRANSFERASE SUBUNIT C, MITOCHONDRIAL"/>
    <property type="match status" value="1"/>
</dbReference>
<evidence type="ECO:0000256" key="1">
    <source>
        <dbReference type="HAMAP-Rule" id="MF_00122"/>
    </source>
</evidence>
<keyword evidence="2" id="KW-0808">Transferase</keyword>